<dbReference type="Pfam" id="PF13962">
    <property type="entry name" value="PGG"/>
    <property type="match status" value="2"/>
</dbReference>
<dbReference type="EMBL" id="WJXA01000005">
    <property type="protein sequence ID" value="KAF7144290.1"/>
    <property type="molecule type" value="Genomic_DNA"/>
</dbReference>
<dbReference type="PANTHER" id="PTHR24177:SF435">
    <property type="entry name" value="ANKYRIN REPEAT-CONTAINING PROTEIN NPR4-LIKE"/>
    <property type="match status" value="1"/>
</dbReference>
<gene>
    <name evidence="3" type="ORF">RHSIM_Rhsim05G0008900</name>
</gene>
<keyword evidence="1" id="KW-1133">Transmembrane helix</keyword>
<dbReference type="PANTHER" id="PTHR24177">
    <property type="entry name" value="CASKIN"/>
    <property type="match status" value="1"/>
</dbReference>
<feature type="transmembrane region" description="Helical" evidence="1">
    <location>
        <begin position="466"/>
        <end position="493"/>
    </location>
</feature>
<feature type="transmembrane region" description="Helical" evidence="1">
    <location>
        <begin position="433"/>
        <end position="454"/>
    </location>
</feature>
<dbReference type="InterPro" id="IPR036770">
    <property type="entry name" value="Ankyrin_rpt-contain_sf"/>
</dbReference>
<evidence type="ECO:0000259" key="2">
    <source>
        <dbReference type="Pfam" id="PF13962"/>
    </source>
</evidence>
<evidence type="ECO:0000313" key="3">
    <source>
        <dbReference type="EMBL" id="KAF7144290.1"/>
    </source>
</evidence>
<comment type="caution">
    <text evidence="3">The sequence shown here is derived from an EMBL/GenBank/DDBJ whole genome shotgun (WGS) entry which is preliminary data.</text>
</comment>
<dbReference type="Proteomes" id="UP000626092">
    <property type="component" value="Unassembled WGS sequence"/>
</dbReference>
<dbReference type="SMART" id="SM00248">
    <property type="entry name" value="ANK"/>
    <property type="match status" value="3"/>
</dbReference>
<dbReference type="OrthoDB" id="1925304at2759"/>
<feature type="transmembrane region" description="Helical" evidence="1">
    <location>
        <begin position="986"/>
        <end position="1010"/>
    </location>
</feature>
<dbReference type="InterPro" id="IPR026961">
    <property type="entry name" value="PGG_dom"/>
</dbReference>
<feature type="transmembrane region" description="Helical" evidence="1">
    <location>
        <begin position="1061"/>
        <end position="1081"/>
    </location>
</feature>
<keyword evidence="1" id="KW-0472">Membrane</keyword>
<keyword evidence="1" id="KW-0812">Transmembrane</keyword>
<feature type="domain" description="PGG" evidence="2">
    <location>
        <begin position="422"/>
        <end position="513"/>
    </location>
</feature>
<feature type="domain" description="PGG" evidence="2">
    <location>
        <begin position="967"/>
        <end position="1055"/>
    </location>
</feature>
<protein>
    <recommendedName>
        <fullName evidence="2">PGG domain-containing protein</fullName>
    </recommendedName>
</protein>
<evidence type="ECO:0000313" key="4">
    <source>
        <dbReference type="Proteomes" id="UP000626092"/>
    </source>
</evidence>
<dbReference type="GO" id="GO:0016020">
    <property type="term" value="C:membrane"/>
    <property type="evidence" value="ECO:0007669"/>
    <property type="project" value="TreeGrafter"/>
</dbReference>
<dbReference type="Gene3D" id="1.25.40.20">
    <property type="entry name" value="Ankyrin repeat-containing domain"/>
    <property type="match status" value="2"/>
</dbReference>
<sequence>MATGTGPAAINFVAELLKLMPAEALAKRDIAGHTPLHLGAWVGNTAAAVLLLEKNPSLLSIREGRGWLPVHFAAIHAKKETLSYLLKVTFEDDAAMRTLFDSPAGSTEPSGTELLIHVITSGFYDLALDLVHRHPQLAISQTPNDNDSGLGAIARKVQAFPSGMHLNCWERIIYAYVPVNKLENYAEDPSGVEIENPLSNSQLPVQKYHWARFIGKAFSMPAVSQKSQAVLWKVFALLVPQVIRIRKQKQRHQHALQLVRYLVKKIVIFNDLSMYDSLETKVVVNAARLGIHEVVEEFVESIPKLAWARDSECRSIYQRAVMGRHENVFNLIYQMSDHKHTVSMNIDESGNNILHIAGRLAPPYKLNLISGAALQMQRELQWFKEVEKFVRPNYIERRNKNNETPAMVFTREHANLVVAGGEWMKSTANSCTISAALIVTVVFAAILTIPGGNNDLDGHPIFSKEIAFTVFIISDVLSLFTSTTSLLLFLSILTTRYAERDFLHVLPKRLILDFFRSLWISSLQHTALEFSASKVIDSSFEINRVMKNSKHISSSDDIIVVKVNLILGVGPTAIPFVRKLLELMPAEALAHRDKAGNTPLHLSALVDNTAAAKLLVGKNRELLCMRDGQGCEDEVATSMLFLSSEYKPSGAELLIDVITSGYYDIALDLAHRYPQLALSQTPKNYDCGLGAIARQAKAFPSGTDLNFWERIVYDHVPVMFKNYAEDSKGDEDVPVEFENYAEDSSRAEFGIENPVNNSELPVHKYYWARFLGNTASPKWQVQLWKCAESVPGVKDIRLKKEKHQQALQLVRYLIKVMLTLNDLNEYDSLATEAMISATRLGIHEVVEEIVEAVPNLAWVRDSEDYSLFQRAVIQRHENIFNLIYQMSDHKRCQTLLLDKSHNTILHLAGKLAPPDKLQWVNGAVLQMQREFQWYKEVKKNVKPSDVQRLNKDKETQQWYLQENMRTIIAVPGGNNDNGLPNFSKEWAFTVFVISDALSLFTSATSLLLFLSILTSRYAESDFRDVLPRQLIYGLVTLFLSITTMIMAFSVSLYLVLGHKKAWILVPVAALAFLPISSFVSLQFPLLVDLISSAYGSIFGRKSGRQFF</sequence>
<evidence type="ECO:0000256" key="1">
    <source>
        <dbReference type="SAM" id="Phobius"/>
    </source>
</evidence>
<dbReference type="SUPFAM" id="SSF48403">
    <property type="entry name" value="Ankyrin repeat"/>
    <property type="match status" value="2"/>
</dbReference>
<accession>A0A834GYR6</accession>
<feature type="transmembrane region" description="Helical" evidence="1">
    <location>
        <begin position="1030"/>
        <end position="1055"/>
    </location>
</feature>
<dbReference type="InterPro" id="IPR002110">
    <property type="entry name" value="Ankyrin_rpt"/>
</dbReference>
<keyword evidence="4" id="KW-1185">Reference proteome</keyword>
<name>A0A834GYR6_RHOSS</name>
<reference evidence="3" key="1">
    <citation type="submission" date="2019-11" db="EMBL/GenBank/DDBJ databases">
        <authorList>
            <person name="Liu Y."/>
            <person name="Hou J."/>
            <person name="Li T.-Q."/>
            <person name="Guan C.-H."/>
            <person name="Wu X."/>
            <person name="Wu H.-Z."/>
            <person name="Ling F."/>
            <person name="Zhang R."/>
            <person name="Shi X.-G."/>
            <person name="Ren J.-P."/>
            <person name="Chen E.-F."/>
            <person name="Sun J.-M."/>
        </authorList>
    </citation>
    <scope>NUCLEOTIDE SEQUENCE</scope>
    <source>
        <strain evidence="3">Adult_tree_wgs_1</strain>
        <tissue evidence="3">Leaves</tissue>
    </source>
</reference>
<dbReference type="AlphaFoldDB" id="A0A834GYR6"/>
<proteinExistence type="predicted"/>
<organism evidence="3 4">
    <name type="scientific">Rhododendron simsii</name>
    <name type="common">Sims's rhododendron</name>
    <dbReference type="NCBI Taxonomy" id="118357"/>
    <lineage>
        <taxon>Eukaryota</taxon>
        <taxon>Viridiplantae</taxon>
        <taxon>Streptophyta</taxon>
        <taxon>Embryophyta</taxon>
        <taxon>Tracheophyta</taxon>
        <taxon>Spermatophyta</taxon>
        <taxon>Magnoliopsida</taxon>
        <taxon>eudicotyledons</taxon>
        <taxon>Gunneridae</taxon>
        <taxon>Pentapetalae</taxon>
        <taxon>asterids</taxon>
        <taxon>Ericales</taxon>
        <taxon>Ericaceae</taxon>
        <taxon>Ericoideae</taxon>
        <taxon>Rhodoreae</taxon>
        <taxon>Rhododendron</taxon>
    </lineage>
</organism>